<dbReference type="PANTHER" id="PTHR34861:SF10">
    <property type="entry name" value="CYCLASE"/>
    <property type="match status" value="1"/>
</dbReference>
<dbReference type="Proteomes" id="UP000199529">
    <property type="component" value="Unassembled WGS sequence"/>
</dbReference>
<dbReference type="SUPFAM" id="SSF102198">
    <property type="entry name" value="Putative cyclase"/>
    <property type="match status" value="1"/>
</dbReference>
<dbReference type="STRING" id="418495.SAMN05216215_1006198"/>
<dbReference type="PANTHER" id="PTHR34861">
    <property type="match status" value="1"/>
</dbReference>
<organism evidence="1 2">
    <name type="scientific">Saccharopolyspora shandongensis</name>
    <dbReference type="NCBI Taxonomy" id="418495"/>
    <lineage>
        <taxon>Bacteria</taxon>
        <taxon>Bacillati</taxon>
        <taxon>Actinomycetota</taxon>
        <taxon>Actinomycetes</taxon>
        <taxon>Pseudonocardiales</taxon>
        <taxon>Pseudonocardiaceae</taxon>
        <taxon>Saccharopolyspora</taxon>
    </lineage>
</organism>
<dbReference type="GO" id="GO:0019441">
    <property type="term" value="P:L-tryptophan catabolic process to kynurenine"/>
    <property type="evidence" value="ECO:0007669"/>
    <property type="project" value="InterPro"/>
</dbReference>
<dbReference type="EMBL" id="FNOK01000006">
    <property type="protein sequence ID" value="SDW96307.1"/>
    <property type="molecule type" value="Genomic_DNA"/>
</dbReference>
<gene>
    <name evidence="1" type="ORF">SAMN05216215_1006198</name>
</gene>
<accession>A0A1H2XU15</accession>
<dbReference type="AlphaFoldDB" id="A0A1H2XU15"/>
<dbReference type="GO" id="GO:0004061">
    <property type="term" value="F:arylformamidase activity"/>
    <property type="evidence" value="ECO:0007669"/>
    <property type="project" value="InterPro"/>
</dbReference>
<protein>
    <recommendedName>
        <fullName evidence="3">Cyclase</fullName>
    </recommendedName>
</protein>
<dbReference type="Gene3D" id="3.50.30.50">
    <property type="entry name" value="Putative cyclase"/>
    <property type="match status" value="1"/>
</dbReference>
<name>A0A1H2XU15_9PSEU</name>
<keyword evidence="2" id="KW-1185">Reference proteome</keyword>
<dbReference type="InterPro" id="IPR037175">
    <property type="entry name" value="KFase_sf"/>
</dbReference>
<proteinExistence type="predicted"/>
<evidence type="ECO:0000313" key="1">
    <source>
        <dbReference type="EMBL" id="SDW96307.1"/>
    </source>
</evidence>
<evidence type="ECO:0000313" key="2">
    <source>
        <dbReference type="Proteomes" id="UP000199529"/>
    </source>
</evidence>
<reference evidence="2" key="1">
    <citation type="submission" date="2016-10" db="EMBL/GenBank/DDBJ databases">
        <authorList>
            <person name="Varghese N."/>
            <person name="Submissions S."/>
        </authorList>
    </citation>
    <scope>NUCLEOTIDE SEQUENCE [LARGE SCALE GENOMIC DNA]</scope>
    <source>
        <strain evidence="2">CGMCC 4.3530</strain>
    </source>
</reference>
<evidence type="ECO:0008006" key="3">
    <source>
        <dbReference type="Google" id="ProtNLM"/>
    </source>
</evidence>
<sequence length="116" mass="12209">MRGNPDPDVLHGFGAVLNGRDPELLRWITESGLAALVADNYAVEAFPAPAAPGPNAVLPLHEHCLFKLGVHLGELWRLTPLAGHLRASGRSRFLLTAPPLNLPGAVGSLVTPVATL</sequence>
<dbReference type="RefSeq" id="WP_218157248.1">
    <property type="nucleotide sequence ID" value="NZ_FNOK01000006.1"/>
</dbReference>